<evidence type="ECO:0000256" key="1">
    <source>
        <dbReference type="SAM" id="MobiDB-lite"/>
    </source>
</evidence>
<dbReference type="AlphaFoldDB" id="A0AAW0PZM4"/>
<keyword evidence="3" id="KW-1185">Reference proteome</keyword>
<feature type="region of interest" description="Disordered" evidence="1">
    <location>
        <begin position="22"/>
        <end position="49"/>
    </location>
</feature>
<gene>
    <name evidence="2" type="ORF">WMY93_003363</name>
</gene>
<feature type="compositionally biased region" description="Basic and acidic residues" evidence="1">
    <location>
        <begin position="85"/>
        <end position="143"/>
    </location>
</feature>
<sequence length="143" mass="17121">MDLRTIRDIWLTGLNGVEGFGRREKEREGTDRQLDSQKWRNDKSRAGEMVSRKVEKWWSGVDSWKRAVCKCVGGRSIQLLSYKGHARESGAELKREEREEKEERGEREKEVRGEREKEIEEREQEREKKTEKGDRVKTERREK</sequence>
<comment type="caution">
    <text evidence="2">The sequence shown here is derived from an EMBL/GenBank/DDBJ whole genome shotgun (WGS) entry which is preliminary data.</text>
</comment>
<proteinExistence type="predicted"/>
<evidence type="ECO:0000313" key="2">
    <source>
        <dbReference type="EMBL" id="KAK7940037.1"/>
    </source>
</evidence>
<dbReference type="EMBL" id="JBBPFD010000002">
    <property type="protein sequence ID" value="KAK7940037.1"/>
    <property type="molecule type" value="Genomic_DNA"/>
</dbReference>
<reference evidence="3" key="1">
    <citation type="submission" date="2024-04" db="EMBL/GenBank/DDBJ databases">
        <title>Salinicola lusitanus LLJ914,a marine bacterium isolated from the Okinawa Trough.</title>
        <authorList>
            <person name="Li J."/>
        </authorList>
    </citation>
    <scope>NUCLEOTIDE SEQUENCE [LARGE SCALE GENOMIC DNA]</scope>
</reference>
<name>A0AAW0PZM4_9GOBI</name>
<dbReference type="Proteomes" id="UP001460270">
    <property type="component" value="Unassembled WGS sequence"/>
</dbReference>
<evidence type="ECO:0000313" key="3">
    <source>
        <dbReference type="Proteomes" id="UP001460270"/>
    </source>
</evidence>
<accession>A0AAW0PZM4</accession>
<feature type="region of interest" description="Disordered" evidence="1">
    <location>
        <begin position="83"/>
        <end position="143"/>
    </location>
</feature>
<protein>
    <submittedName>
        <fullName evidence="2">Uncharacterized protein</fullName>
    </submittedName>
</protein>
<organism evidence="2 3">
    <name type="scientific">Mugilogobius chulae</name>
    <name type="common">yellowstripe goby</name>
    <dbReference type="NCBI Taxonomy" id="88201"/>
    <lineage>
        <taxon>Eukaryota</taxon>
        <taxon>Metazoa</taxon>
        <taxon>Chordata</taxon>
        <taxon>Craniata</taxon>
        <taxon>Vertebrata</taxon>
        <taxon>Euteleostomi</taxon>
        <taxon>Actinopterygii</taxon>
        <taxon>Neopterygii</taxon>
        <taxon>Teleostei</taxon>
        <taxon>Neoteleostei</taxon>
        <taxon>Acanthomorphata</taxon>
        <taxon>Gobiaria</taxon>
        <taxon>Gobiiformes</taxon>
        <taxon>Gobioidei</taxon>
        <taxon>Gobiidae</taxon>
        <taxon>Gobionellinae</taxon>
        <taxon>Mugilogobius</taxon>
    </lineage>
</organism>